<evidence type="ECO:0000313" key="4">
    <source>
        <dbReference type="Proteomes" id="UP000250321"/>
    </source>
</evidence>
<reference evidence="3 4" key="1">
    <citation type="submission" date="2018-02" db="EMBL/GenBank/DDBJ databases">
        <title>Draft genome of wild Prunus yedoensis var. nudiflora.</title>
        <authorList>
            <person name="Baek S."/>
            <person name="Kim J.-H."/>
            <person name="Choi K."/>
            <person name="Kim G.-B."/>
            <person name="Cho A."/>
            <person name="Jang H."/>
            <person name="Shin C.-H."/>
            <person name="Yu H.-J."/>
            <person name="Mun J.-H."/>
        </authorList>
    </citation>
    <scope>NUCLEOTIDE SEQUENCE [LARGE SCALE GENOMIC DNA]</scope>
    <source>
        <strain evidence="4">cv. Jeju island</strain>
        <tissue evidence="3">Leaf</tissue>
    </source>
</reference>
<dbReference type="GO" id="GO:0004674">
    <property type="term" value="F:protein serine/threonine kinase activity"/>
    <property type="evidence" value="ECO:0007669"/>
    <property type="project" value="TreeGrafter"/>
</dbReference>
<dbReference type="Proteomes" id="UP000250321">
    <property type="component" value="Unassembled WGS sequence"/>
</dbReference>
<accession>A0A314XYB4</accession>
<protein>
    <submittedName>
        <fullName evidence="3">Uncharacterized protein</fullName>
    </submittedName>
</protein>
<evidence type="ECO:0000256" key="1">
    <source>
        <dbReference type="ARBA" id="ARBA00022741"/>
    </source>
</evidence>
<gene>
    <name evidence="3" type="ORF">Pyn_39907</name>
</gene>
<comment type="caution">
    <text evidence="3">The sequence shown here is derived from an EMBL/GenBank/DDBJ whole genome shotgun (WGS) entry which is preliminary data.</text>
</comment>
<dbReference type="Gene3D" id="3.30.200.20">
    <property type="entry name" value="Phosphorylase Kinase, domain 1"/>
    <property type="match status" value="1"/>
</dbReference>
<dbReference type="OrthoDB" id="4062651at2759"/>
<keyword evidence="2" id="KW-0067">ATP-binding</keyword>
<proteinExistence type="predicted"/>
<dbReference type="InterPro" id="IPR011009">
    <property type="entry name" value="Kinase-like_dom_sf"/>
</dbReference>
<dbReference type="GO" id="GO:0005524">
    <property type="term" value="F:ATP binding"/>
    <property type="evidence" value="ECO:0007669"/>
    <property type="project" value="UniProtKB-KW"/>
</dbReference>
<name>A0A314XYB4_PRUYE</name>
<dbReference type="GO" id="GO:0005886">
    <property type="term" value="C:plasma membrane"/>
    <property type="evidence" value="ECO:0007669"/>
    <property type="project" value="TreeGrafter"/>
</dbReference>
<dbReference type="GO" id="GO:0007166">
    <property type="term" value="P:cell surface receptor signaling pathway"/>
    <property type="evidence" value="ECO:0007669"/>
    <property type="project" value="InterPro"/>
</dbReference>
<dbReference type="PANTHER" id="PTHR27005">
    <property type="entry name" value="WALL-ASSOCIATED RECEPTOR KINASE-LIKE 21"/>
    <property type="match status" value="1"/>
</dbReference>
<keyword evidence="4" id="KW-1185">Reference proteome</keyword>
<evidence type="ECO:0000313" key="3">
    <source>
        <dbReference type="EMBL" id="PQP97598.1"/>
    </source>
</evidence>
<evidence type="ECO:0000256" key="2">
    <source>
        <dbReference type="ARBA" id="ARBA00022840"/>
    </source>
</evidence>
<dbReference type="STRING" id="2094558.A0A314XYB4"/>
<dbReference type="EMBL" id="PJQY01001971">
    <property type="protein sequence ID" value="PQP97598.1"/>
    <property type="molecule type" value="Genomic_DNA"/>
</dbReference>
<dbReference type="SUPFAM" id="SSF56112">
    <property type="entry name" value="Protein kinase-like (PK-like)"/>
    <property type="match status" value="1"/>
</dbReference>
<organism evidence="3 4">
    <name type="scientific">Prunus yedoensis var. nudiflora</name>
    <dbReference type="NCBI Taxonomy" id="2094558"/>
    <lineage>
        <taxon>Eukaryota</taxon>
        <taxon>Viridiplantae</taxon>
        <taxon>Streptophyta</taxon>
        <taxon>Embryophyta</taxon>
        <taxon>Tracheophyta</taxon>
        <taxon>Spermatophyta</taxon>
        <taxon>Magnoliopsida</taxon>
        <taxon>eudicotyledons</taxon>
        <taxon>Gunneridae</taxon>
        <taxon>Pentapetalae</taxon>
        <taxon>rosids</taxon>
        <taxon>fabids</taxon>
        <taxon>Rosales</taxon>
        <taxon>Rosaceae</taxon>
        <taxon>Amygdaloideae</taxon>
        <taxon>Amygdaleae</taxon>
        <taxon>Prunus</taxon>
    </lineage>
</organism>
<dbReference type="InterPro" id="IPR045274">
    <property type="entry name" value="WAK-like"/>
</dbReference>
<keyword evidence="1" id="KW-0547">Nucleotide-binding</keyword>
<dbReference type="AlphaFoldDB" id="A0A314XYB4"/>
<sequence>MGFCLCLLAVLIGGLWIYWGLKRRRFMKLKEKFFRQNGGLLLQQQLSDHKGSIEMIKIFTAEELKRATKNYDESMVLGQGSFGTVYEELC</sequence>
<dbReference type="PANTHER" id="PTHR27005:SF283">
    <property type="entry name" value="OS02G0633066 PROTEIN"/>
    <property type="match status" value="1"/>
</dbReference>